<keyword evidence="5" id="KW-0328">Glycosyltransferase</keyword>
<feature type="region of interest" description="Disordered" evidence="17">
    <location>
        <begin position="682"/>
        <end position="1028"/>
    </location>
</feature>
<dbReference type="Proteomes" id="UP000641646">
    <property type="component" value="Unassembled WGS sequence"/>
</dbReference>
<dbReference type="Pfam" id="PF00905">
    <property type="entry name" value="Transpeptidase"/>
    <property type="match status" value="1"/>
</dbReference>
<dbReference type="InterPro" id="IPR023346">
    <property type="entry name" value="Lysozyme-like_dom_sf"/>
</dbReference>
<feature type="compositionally biased region" description="Low complexity" evidence="17">
    <location>
        <begin position="995"/>
        <end position="1021"/>
    </location>
</feature>
<dbReference type="Gene3D" id="3.40.710.10">
    <property type="entry name" value="DD-peptidase/beta-lactamase superfamily"/>
    <property type="match status" value="1"/>
</dbReference>
<dbReference type="GO" id="GO:0008955">
    <property type="term" value="F:peptidoglycan glycosyltransferase activity"/>
    <property type="evidence" value="ECO:0007669"/>
    <property type="project" value="UniProtKB-EC"/>
</dbReference>
<evidence type="ECO:0000259" key="19">
    <source>
        <dbReference type="Pfam" id="PF00905"/>
    </source>
</evidence>
<evidence type="ECO:0000256" key="10">
    <source>
        <dbReference type="ARBA" id="ARBA00022984"/>
    </source>
</evidence>
<evidence type="ECO:0000256" key="16">
    <source>
        <dbReference type="ARBA" id="ARBA00049902"/>
    </source>
</evidence>
<feature type="compositionally biased region" description="Low complexity" evidence="17">
    <location>
        <begin position="973"/>
        <end position="985"/>
    </location>
</feature>
<comment type="catalytic activity">
    <reaction evidence="15">
        <text>Preferential cleavage: (Ac)2-L-Lys-D-Ala-|-D-Ala. Also transpeptidation of peptidyl-alanyl moieties that are N-acyl substituents of D-alanine.</text>
        <dbReference type="EC" id="3.4.16.4"/>
    </reaction>
</comment>
<evidence type="ECO:0000313" key="21">
    <source>
        <dbReference type="EMBL" id="MBD2184405.1"/>
    </source>
</evidence>
<dbReference type="GO" id="GO:0009002">
    <property type="term" value="F:serine-type D-Ala-D-Ala carboxypeptidase activity"/>
    <property type="evidence" value="ECO:0007669"/>
    <property type="project" value="UniProtKB-EC"/>
</dbReference>
<dbReference type="InterPro" id="IPR001460">
    <property type="entry name" value="PCN-bd_Tpept"/>
</dbReference>
<keyword evidence="6" id="KW-0808">Transferase</keyword>
<evidence type="ECO:0000256" key="2">
    <source>
        <dbReference type="ARBA" id="ARBA00004752"/>
    </source>
</evidence>
<gene>
    <name evidence="21" type="ORF">H6G03_25615</name>
</gene>
<reference evidence="21" key="1">
    <citation type="journal article" date="2015" name="ISME J.">
        <title>Draft Genome Sequence of Streptomyces incarnatus NRRL8089, which Produces the Nucleoside Antibiotic Sinefungin.</title>
        <authorList>
            <person name="Oshima K."/>
            <person name="Hattori M."/>
            <person name="Shimizu H."/>
            <person name="Fukuda K."/>
            <person name="Nemoto M."/>
            <person name="Inagaki K."/>
            <person name="Tamura T."/>
        </authorList>
    </citation>
    <scope>NUCLEOTIDE SEQUENCE</scope>
    <source>
        <strain evidence="21">FACHB-1375</strain>
    </source>
</reference>
<dbReference type="GO" id="GO:0006508">
    <property type="term" value="P:proteolysis"/>
    <property type="evidence" value="ECO:0007669"/>
    <property type="project" value="UniProtKB-KW"/>
</dbReference>
<evidence type="ECO:0000256" key="6">
    <source>
        <dbReference type="ARBA" id="ARBA00022679"/>
    </source>
</evidence>
<dbReference type="InterPro" id="IPR001264">
    <property type="entry name" value="Glyco_trans_51"/>
</dbReference>
<proteinExistence type="predicted"/>
<comment type="subcellular location">
    <subcellularLocation>
        <location evidence="1">Membrane</location>
    </subcellularLocation>
</comment>
<evidence type="ECO:0000313" key="22">
    <source>
        <dbReference type="Proteomes" id="UP000641646"/>
    </source>
</evidence>
<dbReference type="InterPro" id="IPR012338">
    <property type="entry name" value="Beta-lactam/transpept-like"/>
</dbReference>
<keyword evidence="8" id="KW-0378">Hydrolase</keyword>
<feature type="transmembrane region" description="Helical" evidence="18">
    <location>
        <begin position="61"/>
        <end position="85"/>
    </location>
</feature>
<dbReference type="SUPFAM" id="SSF53955">
    <property type="entry name" value="Lysozyme-like"/>
    <property type="match status" value="1"/>
</dbReference>
<feature type="domain" description="Glycosyl transferase family 51" evidence="20">
    <location>
        <begin position="112"/>
        <end position="286"/>
    </location>
</feature>
<dbReference type="InterPro" id="IPR036950">
    <property type="entry name" value="PBP_transglycosylase"/>
</dbReference>
<keyword evidence="10" id="KW-0573">Peptidoglycan synthesis</keyword>
<protein>
    <submittedName>
        <fullName evidence="21">PBP1A family penicillin-binding protein</fullName>
    </submittedName>
</protein>
<keyword evidence="22" id="KW-1185">Reference proteome</keyword>
<dbReference type="GO" id="GO:0071555">
    <property type="term" value="P:cell wall organization"/>
    <property type="evidence" value="ECO:0007669"/>
    <property type="project" value="UniProtKB-KW"/>
</dbReference>
<evidence type="ECO:0000256" key="7">
    <source>
        <dbReference type="ARBA" id="ARBA00022692"/>
    </source>
</evidence>
<dbReference type="GO" id="GO:0009252">
    <property type="term" value="P:peptidoglycan biosynthetic process"/>
    <property type="evidence" value="ECO:0007669"/>
    <property type="project" value="UniProtKB-KW"/>
</dbReference>
<dbReference type="SUPFAM" id="SSF56601">
    <property type="entry name" value="beta-lactamase/transpeptidase-like"/>
    <property type="match status" value="1"/>
</dbReference>
<keyword evidence="13" id="KW-0511">Multifunctional enzyme</keyword>
<dbReference type="Pfam" id="PF00912">
    <property type="entry name" value="Transgly"/>
    <property type="match status" value="1"/>
</dbReference>
<evidence type="ECO:0000259" key="20">
    <source>
        <dbReference type="Pfam" id="PF00912"/>
    </source>
</evidence>
<comment type="pathway">
    <text evidence="2">Cell wall biogenesis; peptidoglycan biosynthesis.</text>
</comment>
<keyword evidence="4" id="KW-0645">Protease</keyword>
<reference evidence="21" key="2">
    <citation type="submission" date="2020-08" db="EMBL/GenBank/DDBJ databases">
        <authorList>
            <person name="Chen M."/>
            <person name="Teng W."/>
            <person name="Zhao L."/>
            <person name="Hu C."/>
            <person name="Zhou Y."/>
            <person name="Han B."/>
            <person name="Song L."/>
            <person name="Shu W."/>
        </authorList>
    </citation>
    <scope>NUCLEOTIDE SEQUENCE</scope>
    <source>
        <strain evidence="21">FACHB-1375</strain>
    </source>
</reference>
<feature type="compositionally biased region" description="Basic and acidic residues" evidence="17">
    <location>
        <begin position="699"/>
        <end position="715"/>
    </location>
</feature>
<dbReference type="GO" id="GO:0016020">
    <property type="term" value="C:membrane"/>
    <property type="evidence" value="ECO:0007669"/>
    <property type="project" value="UniProtKB-SubCell"/>
</dbReference>
<keyword evidence="9" id="KW-0133">Cell shape</keyword>
<evidence type="ECO:0000256" key="1">
    <source>
        <dbReference type="ARBA" id="ARBA00004370"/>
    </source>
</evidence>
<keyword evidence="12 18" id="KW-0472">Membrane</keyword>
<sequence>MSAIETKLIVGLKQVSTQIATKLPKLPISELNKQNLENFSRRVLDSPWLDPKNPVYRSRKFLIGAGLGVGVGGSALAVGVTLWSIERSLPDPNEVFTFVRDGTLTIKAADNSILQQIGPATREKLKLDEMPPQLVQAFIASEDSRFYQHKGVDYQGIGRAFVSNLMRRDVVEGGSTITQQLARLVFLTQERSVGRKVQEVFLAQKIEQKMNKDQILDRYLNLVYLGEGAYGVADAAWVYFSKPLKDLTLPEIATIAGVTPAPSIYSPLVNPQAAQQRRNTVLQRMQQVGYITPDQAQTASAQPLALNPAPPKRLSTEAEYFTSYIQKELAKYVSPDAIEAGGLIVETTLDRQWQKNAEQSVQDVLKRYGSEQKFGQAALVSIDPRNGEVKAMVGGTDFEKTQFNRVTQAQRQPGSTFKGFLYTTAVAAGFSPYRGYLDAPLSIDGYTPKNYGGGYFGWISMRDALATSINTVAVKVLLDVGFQPTIDIAHKMGIKSELKPTYSLALGASELNLLELTNGYGTLATGGVYAESHGIRRVLDQRGKVLYQANFKPQQAIDTETASIMNWMLREVVNGGTGRAAYLNDRPVAGKTGTSDEARDLWFIGYIPQAVTGVWLGNDDNSPTVGSSSTAAMTWHNFMVKAVDGMPVEKFAERPQKLEGRKATIAIQPIEPGKIYSGKIARKVEKEEPPAPQKIIVSKQDRDEKPVTRSVRSQDDSDTPTPQRRRRRYSQVTETKYISDSSPAPRRVRSERLRRRSYTADTNSAPTQPVRQSRRRSYTADTNSAPTQPVRQSRRRYYTANTNSAPAQPVRQSRRRYYSANANSAPAQPVRQSRRRYYSANANSAPAQPVRQSRRRYYTANTNSAPAQPVRQSRRRYYTADTNAAPATYRAERSRRRTVQQYTAQSEAPRRRTVRQYTAQSQAPRRRTEQYSNKSEPRRRTVQQYNAVSETPRRRTVRQYSAQSESSRRTRRYSTPSYTAAAPVRSRSERRRVQRASSASRSIQRQAPTLARPLPAAAPPTIELNTHR</sequence>
<keyword evidence="3" id="KW-0121">Carboxypeptidase</keyword>
<dbReference type="Gene3D" id="1.10.3810.10">
    <property type="entry name" value="Biosynthetic peptidoglycan transglycosylase-like"/>
    <property type="match status" value="1"/>
</dbReference>
<feature type="domain" description="Penicillin-binding protein transpeptidase" evidence="19">
    <location>
        <begin position="379"/>
        <end position="609"/>
    </location>
</feature>
<evidence type="ECO:0000256" key="4">
    <source>
        <dbReference type="ARBA" id="ARBA00022670"/>
    </source>
</evidence>
<evidence type="ECO:0000256" key="17">
    <source>
        <dbReference type="SAM" id="MobiDB-lite"/>
    </source>
</evidence>
<dbReference type="FunFam" id="1.10.3810.10:FF:000003">
    <property type="entry name" value="Penicillin-binding protein 1a"/>
    <property type="match status" value="1"/>
</dbReference>
<dbReference type="PANTHER" id="PTHR32282:SF31">
    <property type="entry name" value="PEPTIDOGLYCAN GLYCOSYLTRANSFERASE"/>
    <property type="match status" value="1"/>
</dbReference>
<feature type="compositionally biased region" description="Basic residues" evidence="17">
    <location>
        <begin position="746"/>
        <end position="757"/>
    </location>
</feature>
<name>A0A926VIA1_9CYAN</name>
<evidence type="ECO:0000256" key="18">
    <source>
        <dbReference type="SAM" id="Phobius"/>
    </source>
</evidence>
<comment type="caution">
    <text evidence="21">The sequence shown here is derived from an EMBL/GenBank/DDBJ whole genome shotgun (WGS) entry which is preliminary data.</text>
</comment>
<dbReference type="GO" id="GO:0008360">
    <property type="term" value="P:regulation of cell shape"/>
    <property type="evidence" value="ECO:0007669"/>
    <property type="project" value="UniProtKB-KW"/>
</dbReference>
<evidence type="ECO:0000256" key="13">
    <source>
        <dbReference type="ARBA" id="ARBA00023268"/>
    </source>
</evidence>
<keyword evidence="11 18" id="KW-1133">Transmembrane helix</keyword>
<dbReference type="AlphaFoldDB" id="A0A926VIA1"/>
<evidence type="ECO:0000256" key="5">
    <source>
        <dbReference type="ARBA" id="ARBA00022676"/>
    </source>
</evidence>
<dbReference type="GO" id="GO:0008658">
    <property type="term" value="F:penicillin binding"/>
    <property type="evidence" value="ECO:0007669"/>
    <property type="project" value="InterPro"/>
</dbReference>
<evidence type="ECO:0000256" key="14">
    <source>
        <dbReference type="ARBA" id="ARBA00023316"/>
    </source>
</evidence>
<dbReference type="EMBL" id="JACJPW010000082">
    <property type="protein sequence ID" value="MBD2184405.1"/>
    <property type="molecule type" value="Genomic_DNA"/>
</dbReference>
<evidence type="ECO:0000256" key="3">
    <source>
        <dbReference type="ARBA" id="ARBA00022645"/>
    </source>
</evidence>
<evidence type="ECO:0000256" key="15">
    <source>
        <dbReference type="ARBA" id="ARBA00034000"/>
    </source>
</evidence>
<evidence type="ECO:0000256" key="9">
    <source>
        <dbReference type="ARBA" id="ARBA00022960"/>
    </source>
</evidence>
<dbReference type="InterPro" id="IPR050396">
    <property type="entry name" value="Glycosyltr_51/Transpeptidase"/>
</dbReference>
<keyword evidence="7 18" id="KW-0812">Transmembrane</keyword>
<comment type="catalytic activity">
    <reaction evidence="16">
        <text>[GlcNAc-(1-&gt;4)-Mur2Ac(oyl-L-Ala-gamma-D-Glu-L-Lys-D-Ala-D-Ala)](n)-di-trans,octa-cis-undecaprenyl diphosphate + beta-D-GlcNAc-(1-&gt;4)-Mur2Ac(oyl-L-Ala-gamma-D-Glu-L-Lys-D-Ala-D-Ala)-di-trans,octa-cis-undecaprenyl diphosphate = [GlcNAc-(1-&gt;4)-Mur2Ac(oyl-L-Ala-gamma-D-Glu-L-Lys-D-Ala-D-Ala)](n+1)-di-trans,octa-cis-undecaprenyl diphosphate + di-trans,octa-cis-undecaprenyl diphosphate + H(+)</text>
        <dbReference type="Rhea" id="RHEA:23708"/>
        <dbReference type="Rhea" id="RHEA-COMP:9602"/>
        <dbReference type="Rhea" id="RHEA-COMP:9603"/>
        <dbReference type="ChEBI" id="CHEBI:15378"/>
        <dbReference type="ChEBI" id="CHEBI:58405"/>
        <dbReference type="ChEBI" id="CHEBI:60033"/>
        <dbReference type="ChEBI" id="CHEBI:78435"/>
        <dbReference type="EC" id="2.4.99.28"/>
    </reaction>
</comment>
<feature type="compositionally biased region" description="Polar residues" evidence="17">
    <location>
        <begin position="759"/>
        <end position="771"/>
    </location>
</feature>
<organism evidence="21 22">
    <name type="scientific">Aerosakkonema funiforme FACHB-1375</name>
    <dbReference type="NCBI Taxonomy" id="2949571"/>
    <lineage>
        <taxon>Bacteria</taxon>
        <taxon>Bacillati</taxon>
        <taxon>Cyanobacteriota</taxon>
        <taxon>Cyanophyceae</taxon>
        <taxon>Oscillatoriophycideae</taxon>
        <taxon>Aerosakkonematales</taxon>
        <taxon>Aerosakkonemataceae</taxon>
        <taxon>Aerosakkonema</taxon>
    </lineage>
</organism>
<dbReference type="NCBIfam" id="TIGR02074">
    <property type="entry name" value="PBP_1a_fam"/>
    <property type="match status" value="1"/>
</dbReference>
<evidence type="ECO:0000256" key="12">
    <source>
        <dbReference type="ARBA" id="ARBA00023136"/>
    </source>
</evidence>
<accession>A0A926VIA1</accession>
<feature type="compositionally biased region" description="Polar residues" evidence="17">
    <location>
        <begin position="730"/>
        <end position="742"/>
    </location>
</feature>
<keyword evidence="14" id="KW-0961">Cell wall biogenesis/degradation</keyword>
<evidence type="ECO:0000256" key="11">
    <source>
        <dbReference type="ARBA" id="ARBA00022989"/>
    </source>
</evidence>
<dbReference type="PANTHER" id="PTHR32282">
    <property type="entry name" value="BINDING PROTEIN TRANSPEPTIDASE, PUTATIVE-RELATED"/>
    <property type="match status" value="1"/>
</dbReference>
<evidence type="ECO:0000256" key="8">
    <source>
        <dbReference type="ARBA" id="ARBA00022801"/>
    </source>
</evidence>
<feature type="compositionally biased region" description="Polar residues" evidence="17">
    <location>
        <begin position="779"/>
        <end position="791"/>
    </location>
</feature>
<dbReference type="GO" id="GO:0030288">
    <property type="term" value="C:outer membrane-bounded periplasmic space"/>
    <property type="evidence" value="ECO:0007669"/>
    <property type="project" value="TreeGrafter"/>
</dbReference>